<reference evidence="4" key="1">
    <citation type="journal article" date="2019" name="Int. J. Syst. Evol. Microbiol.">
        <title>The Global Catalogue of Microorganisms (GCM) 10K type strain sequencing project: providing services to taxonomists for standard genome sequencing and annotation.</title>
        <authorList>
            <consortium name="The Broad Institute Genomics Platform"/>
            <consortium name="The Broad Institute Genome Sequencing Center for Infectious Disease"/>
            <person name="Wu L."/>
            <person name="Ma J."/>
        </authorList>
    </citation>
    <scope>NUCLEOTIDE SEQUENCE [LARGE SCALE GENOMIC DNA]</scope>
    <source>
        <strain evidence="4">CGMCC 4.7192</strain>
    </source>
</reference>
<dbReference type="Gene3D" id="1.10.260.40">
    <property type="entry name" value="lambda repressor-like DNA-binding domains"/>
    <property type="match status" value="1"/>
</dbReference>
<dbReference type="InterPro" id="IPR050807">
    <property type="entry name" value="TransReg_Diox_bact_type"/>
</dbReference>
<organism evidence="3 4">
    <name type="scientific">Kiloniella antarctica</name>
    <dbReference type="NCBI Taxonomy" id="1550907"/>
    <lineage>
        <taxon>Bacteria</taxon>
        <taxon>Pseudomonadati</taxon>
        <taxon>Pseudomonadota</taxon>
        <taxon>Alphaproteobacteria</taxon>
        <taxon>Rhodospirillales</taxon>
        <taxon>Kiloniellaceae</taxon>
        <taxon>Kiloniella</taxon>
    </lineage>
</organism>
<accession>A0ABW5BKN6</accession>
<name>A0ABW5BKN6_9PROT</name>
<dbReference type="InterPro" id="IPR010982">
    <property type="entry name" value="Lambda_DNA-bd_dom_sf"/>
</dbReference>
<dbReference type="CDD" id="cd00093">
    <property type="entry name" value="HTH_XRE"/>
    <property type="match status" value="1"/>
</dbReference>
<feature type="domain" description="HTH cro/C1-type" evidence="2">
    <location>
        <begin position="17"/>
        <end position="71"/>
    </location>
</feature>
<evidence type="ECO:0000313" key="3">
    <source>
        <dbReference type="EMBL" id="MFD2205995.1"/>
    </source>
</evidence>
<dbReference type="RefSeq" id="WP_380251148.1">
    <property type="nucleotide sequence ID" value="NZ_JBHUII010000004.1"/>
</dbReference>
<dbReference type="EMBL" id="JBHUII010000004">
    <property type="protein sequence ID" value="MFD2205995.1"/>
    <property type="molecule type" value="Genomic_DNA"/>
</dbReference>
<evidence type="ECO:0000313" key="4">
    <source>
        <dbReference type="Proteomes" id="UP001597294"/>
    </source>
</evidence>
<dbReference type="Proteomes" id="UP001597294">
    <property type="component" value="Unassembled WGS sequence"/>
</dbReference>
<dbReference type="SUPFAM" id="SSF51182">
    <property type="entry name" value="RmlC-like cupins"/>
    <property type="match status" value="1"/>
</dbReference>
<dbReference type="SUPFAM" id="SSF47413">
    <property type="entry name" value="lambda repressor-like DNA-binding domains"/>
    <property type="match status" value="1"/>
</dbReference>
<keyword evidence="1" id="KW-0238">DNA-binding</keyword>
<gene>
    <name evidence="3" type="ORF">ACFSKO_10245</name>
</gene>
<comment type="caution">
    <text evidence="3">The sequence shown here is derived from an EMBL/GenBank/DDBJ whole genome shotgun (WGS) entry which is preliminary data.</text>
</comment>
<dbReference type="PROSITE" id="PS50943">
    <property type="entry name" value="HTH_CROC1"/>
    <property type="match status" value="1"/>
</dbReference>
<dbReference type="PANTHER" id="PTHR46797">
    <property type="entry name" value="HTH-TYPE TRANSCRIPTIONAL REGULATOR"/>
    <property type="match status" value="1"/>
</dbReference>
<sequence>MNYPKTDSNDVRLAERLKSLRTERGWSLDELAERSTISRATLSRMEKYEVSPTASVLGRLCAAYGLTMSRLMVMVEADHQPLVKKSEQPVWRDDATGFERRSVSPPAESLSCEVLECRLLPGSEIYYPGPAKQGLEHHLILQDGGLEITFEDAVHILKPGDCLRYKLHGANTFRADEKLGARYLLIVL</sequence>
<dbReference type="InterPro" id="IPR014710">
    <property type="entry name" value="RmlC-like_jellyroll"/>
</dbReference>
<dbReference type="PANTHER" id="PTHR46797:SF10">
    <property type="entry name" value="BLR1115 PROTEIN"/>
    <property type="match status" value="1"/>
</dbReference>
<dbReference type="SMART" id="SM00530">
    <property type="entry name" value="HTH_XRE"/>
    <property type="match status" value="1"/>
</dbReference>
<proteinExistence type="predicted"/>
<dbReference type="Pfam" id="PF01381">
    <property type="entry name" value="HTH_3"/>
    <property type="match status" value="1"/>
</dbReference>
<dbReference type="CDD" id="cd02209">
    <property type="entry name" value="cupin_XRE_C"/>
    <property type="match status" value="1"/>
</dbReference>
<keyword evidence="4" id="KW-1185">Reference proteome</keyword>
<dbReference type="InterPro" id="IPR001387">
    <property type="entry name" value="Cro/C1-type_HTH"/>
</dbReference>
<evidence type="ECO:0000256" key="1">
    <source>
        <dbReference type="ARBA" id="ARBA00023125"/>
    </source>
</evidence>
<dbReference type="InterPro" id="IPR011051">
    <property type="entry name" value="RmlC_Cupin_sf"/>
</dbReference>
<dbReference type="Gene3D" id="2.60.120.10">
    <property type="entry name" value="Jelly Rolls"/>
    <property type="match status" value="1"/>
</dbReference>
<evidence type="ECO:0000259" key="2">
    <source>
        <dbReference type="PROSITE" id="PS50943"/>
    </source>
</evidence>
<protein>
    <submittedName>
        <fullName evidence="3">Helix-turn-helix domain-containing protein</fullName>
    </submittedName>
</protein>